<protein>
    <submittedName>
        <fullName evidence="2">Uncharacterized protein</fullName>
    </submittedName>
</protein>
<reference evidence="3" key="1">
    <citation type="journal article" date="2017" name="Nat. Microbiol.">
        <title>Global analysis of biosynthetic gene clusters reveals vast potential of secondary metabolite production in Penicillium species.</title>
        <authorList>
            <person name="Nielsen J.C."/>
            <person name="Grijseels S."/>
            <person name="Prigent S."/>
            <person name="Ji B."/>
            <person name="Dainat J."/>
            <person name="Nielsen K.F."/>
            <person name="Frisvad J.C."/>
            <person name="Workman M."/>
            <person name="Nielsen J."/>
        </authorList>
    </citation>
    <scope>NUCLEOTIDE SEQUENCE [LARGE SCALE GENOMIC DNA]</scope>
    <source>
        <strain evidence="3">IBT 29525</strain>
    </source>
</reference>
<comment type="caution">
    <text evidence="2">The sequence shown here is derived from an EMBL/GenBank/DDBJ whole genome shotgun (WGS) entry which is preliminary data.</text>
</comment>
<feature type="chain" id="PRO_5010717029" evidence="1">
    <location>
        <begin position="19"/>
        <end position="119"/>
    </location>
</feature>
<gene>
    <name evidence="2" type="ORF">PENSOL_c035G09130</name>
</gene>
<name>A0A1V6QVG4_9EURO</name>
<organism evidence="2 3">
    <name type="scientific">Penicillium solitum</name>
    <dbReference type="NCBI Taxonomy" id="60172"/>
    <lineage>
        <taxon>Eukaryota</taxon>
        <taxon>Fungi</taxon>
        <taxon>Dikarya</taxon>
        <taxon>Ascomycota</taxon>
        <taxon>Pezizomycotina</taxon>
        <taxon>Eurotiomycetes</taxon>
        <taxon>Eurotiomycetidae</taxon>
        <taxon>Eurotiales</taxon>
        <taxon>Aspergillaceae</taxon>
        <taxon>Penicillium</taxon>
    </lineage>
</organism>
<sequence length="119" mass="13189">MHIQSLLVPAILAIGVSAGASRWCEQRSDDDNQNMKCYWESCGTNNYGVGYEASDGSKILSTTKKFPASAQCNPQSDVYHKYKNLPSDDCCDAFGNQPRYLQHAEDIGLGLEGWDYLSQ</sequence>
<keyword evidence="3" id="KW-1185">Reference proteome</keyword>
<feature type="signal peptide" evidence="1">
    <location>
        <begin position="1"/>
        <end position="18"/>
    </location>
</feature>
<proteinExistence type="predicted"/>
<evidence type="ECO:0000313" key="2">
    <source>
        <dbReference type="EMBL" id="OQD93017.1"/>
    </source>
</evidence>
<accession>A0A1V6QVG4</accession>
<keyword evidence="1" id="KW-0732">Signal</keyword>
<dbReference type="AlphaFoldDB" id="A0A1V6QVG4"/>
<dbReference type="Proteomes" id="UP000191612">
    <property type="component" value="Unassembled WGS sequence"/>
</dbReference>
<dbReference type="EMBL" id="MDYO01000035">
    <property type="protein sequence ID" value="OQD93017.1"/>
    <property type="molecule type" value="Genomic_DNA"/>
</dbReference>
<evidence type="ECO:0000313" key="3">
    <source>
        <dbReference type="Proteomes" id="UP000191612"/>
    </source>
</evidence>
<evidence type="ECO:0000256" key="1">
    <source>
        <dbReference type="SAM" id="SignalP"/>
    </source>
</evidence>